<evidence type="ECO:0000259" key="1">
    <source>
        <dbReference type="Pfam" id="PF12146"/>
    </source>
</evidence>
<dbReference type="InterPro" id="IPR051044">
    <property type="entry name" value="MAG_DAG_Lipase"/>
</dbReference>
<dbReference type="RefSeq" id="WP_064860249.1">
    <property type="nucleotide sequence ID" value="NZ_LZSF01000228.1"/>
</dbReference>
<accession>A0A1A0M999</accession>
<organism evidence="2 3">
    <name type="scientific">Mycolicibacterium mucogenicum</name>
    <name type="common">Mycobacterium mucogenicum</name>
    <dbReference type="NCBI Taxonomy" id="56689"/>
    <lineage>
        <taxon>Bacteria</taxon>
        <taxon>Bacillati</taxon>
        <taxon>Actinomycetota</taxon>
        <taxon>Actinomycetes</taxon>
        <taxon>Mycobacteriales</taxon>
        <taxon>Mycobacteriaceae</taxon>
        <taxon>Mycolicibacterium</taxon>
    </lineage>
</organism>
<sequence length="353" mass="38722">MFVAVRVEHVTPQEPQGQPEWQPDVLPGYWQQTIALGPDPDGEGDLVATVVRRGPQVRAEHAVLVVHGYTDYFFHTELADHFAARGMAFYAIDLHKCGRSRRPGQTPHFTTDLASYYGELRRALQLIAADTAGARVCLYGHSAGGLIATLFADRLRRDSALAAHRVTGLILNSPFFDLHGPAVLRSAPVSGTLRALARFRKLAVIRQPTEGGYGTSLHRDHGGEFDYNLDWKPLGGFPVTVGWINAIRRGQLQLHRGLDVGVPNLILRSDHTVAETTTSAGMERGDAVLDVSQIARWAGCVGSRSTVVPVPDAKHDVFLSLPAPRAVAFGELTHWLDWYLPQAVSRTTQHEQA</sequence>
<dbReference type="AlphaFoldDB" id="A0A1A0M999"/>
<feature type="domain" description="Serine aminopeptidase S33" evidence="1">
    <location>
        <begin position="60"/>
        <end position="269"/>
    </location>
</feature>
<dbReference type="SUPFAM" id="SSF53474">
    <property type="entry name" value="alpha/beta-Hydrolases"/>
    <property type="match status" value="1"/>
</dbReference>
<comment type="caution">
    <text evidence="2">The sequence shown here is derived from an EMBL/GenBank/DDBJ whole genome shotgun (WGS) entry which is preliminary data.</text>
</comment>
<evidence type="ECO:0000313" key="3">
    <source>
        <dbReference type="Proteomes" id="UP000093962"/>
    </source>
</evidence>
<dbReference type="OrthoDB" id="9801217at2"/>
<dbReference type="Pfam" id="PF12146">
    <property type="entry name" value="Hydrolase_4"/>
    <property type="match status" value="1"/>
</dbReference>
<dbReference type="EMBL" id="LZSF01000228">
    <property type="protein sequence ID" value="OBA81957.1"/>
    <property type="molecule type" value="Genomic_DNA"/>
</dbReference>
<dbReference type="Gene3D" id="3.40.50.1820">
    <property type="entry name" value="alpha/beta hydrolase"/>
    <property type="match status" value="1"/>
</dbReference>
<protein>
    <submittedName>
        <fullName evidence="2">Alpha/beta hydrolase</fullName>
    </submittedName>
</protein>
<evidence type="ECO:0000313" key="2">
    <source>
        <dbReference type="EMBL" id="OBA81957.1"/>
    </source>
</evidence>
<keyword evidence="2" id="KW-0378">Hydrolase</keyword>
<name>A0A1A0M999_MYCMU</name>
<reference evidence="2 3" key="1">
    <citation type="submission" date="2016-06" db="EMBL/GenBank/DDBJ databases">
        <authorList>
            <person name="Kjaerup R.B."/>
            <person name="Dalgaard T.S."/>
            <person name="Juul-Madsen H.R."/>
        </authorList>
    </citation>
    <scope>NUCLEOTIDE SEQUENCE [LARGE SCALE GENOMIC DNA]</scope>
    <source>
        <strain evidence="2 3">1199456.5</strain>
    </source>
</reference>
<gene>
    <name evidence="2" type="ORF">A5642_28100</name>
</gene>
<dbReference type="Proteomes" id="UP000093962">
    <property type="component" value="Unassembled WGS sequence"/>
</dbReference>
<dbReference type="InterPro" id="IPR022742">
    <property type="entry name" value="Hydrolase_4"/>
</dbReference>
<dbReference type="GO" id="GO:0016787">
    <property type="term" value="F:hydrolase activity"/>
    <property type="evidence" value="ECO:0007669"/>
    <property type="project" value="UniProtKB-KW"/>
</dbReference>
<proteinExistence type="predicted"/>
<dbReference type="PANTHER" id="PTHR11614">
    <property type="entry name" value="PHOSPHOLIPASE-RELATED"/>
    <property type="match status" value="1"/>
</dbReference>
<dbReference type="InterPro" id="IPR029058">
    <property type="entry name" value="AB_hydrolase_fold"/>
</dbReference>